<dbReference type="EMBL" id="BMFT01000003">
    <property type="protein sequence ID" value="GGH34041.1"/>
    <property type="molecule type" value="Genomic_DNA"/>
</dbReference>
<keyword evidence="3" id="KW-1185">Reference proteome</keyword>
<dbReference type="RefSeq" id="WP_188541605.1">
    <property type="nucleotide sequence ID" value="NZ_BMFT01000003.1"/>
</dbReference>
<evidence type="ECO:0000259" key="1">
    <source>
        <dbReference type="Pfam" id="PF13524"/>
    </source>
</evidence>
<name>A0ABQ1YRS8_9BACL</name>
<sequence length="378" mass="42962">MFNLEGIKTPAPYRGYEINDPRRTGWDAGLRDGFDEGYMRGRANVIVNTPRPPAPIRQIKVMYVGSGKGLPYSPIDEAVIATLQTMVTELTIAERGQSLLELAASTYPDLMLVLDGIEIPLEQIDAVRAMGIRTAVWLTDDPYYTDVTVPMVTHYDYVFTLERNCIDLYRAQGASNVFYLPFAAHPGHFRPTFTQSPIRRDLSFIGSAYWNRVNFLQPIIGNLMNKGLHINGIWWERLPEYGAYPGQIEIGKWMGPTETAEVYSGTKITLNIHRSPYDELVNQNQSGITAVSPNPRTFEISACGTLQLVDAREDLASFYIPGQEIETFNSPEELLDKVDFYLTHEQERRDIALRGLERTFREHTYENRINELLSHIFG</sequence>
<evidence type="ECO:0000313" key="2">
    <source>
        <dbReference type="EMBL" id="GGH34041.1"/>
    </source>
</evidence>
<proteinExistence type="predicted"/>
<dbReference type="Pfam" id="PF13524">
    <property type="entry name" value="Glyco_trans_1_2"/>
    <property type="match status" value="1"/>
</dbReference>
<protein>
    <submittedName>
        <fullName evidence="2">Spore maturation protein</fullName>
    </submittedName>
</protein>
<comment type="caution">
    <text evidence="2">The sequence shown here is derived from an EMBL/GenBank/DDBJ whole genome shotgun (WGS) entry which is preliminary data.</text>
</comment>
<evidence type="ECO:0000313" key="3">
    <source>
        <dbReference type="Proteomes" id="UP000659344"/>
    </source>
</evidence>
<accession>A0ABQ1YRS8</accession>
<feature type="domain" description="Spore protein YkvP/CgeB glycosyl transferase-like" evidence="1">
    <location>
        <begin position="214"/>
        <end position="373"/>
    </location>
</feature>
<dbReference type="InterPro" id="IPR055259">
    <property type="entry name" value="YkvP/CgeB_Glyco_trans-like"/>
</dbReference>
<organism evidence="2 3">
    <name type="scientific">Paenibacillus segetis</name>
    <dbReference type="NCBI Taxonomy" id="1325360"/>
    <lineage>
        <taxon>Bacteria</taxon>
        <taxon>Bacillati</taxon>
        <taxon>Bacillota</taxon>
        <taxon>Bacilli</taxon>
        <taxon>Bacillales</taxon>
        <taxon>Paenibacillaceae</taxon>
        <taxon>Paenibacillus</taxon>
    </lineage>
</organism>
<dbReference type="Proteomes" id="UP000659344">
    <property type="component" value="Unassembled WGS sequence"/>
</dbReference>
<reference evidence="3" key="1">
    <citation type="journal article" date="2019" name="Int. J. Syst. Evol. Microbiol.">
        <title>The Global Catalogue of Microorganisms (GCM) 10K type strain sequencing project: providing services to taxonomists for standard genome sequencing and annotation.</title>
        <authorList>
            <consortium name="The Broad Institute Genomics Platform"/>
            <consortium name="The Broad Institute Genome Sequencing Center for Infectious Disease"/>
            <person name="Wu L."/>
            <person name="Ma J."/>
        </authorList>
    </citation>
    <scope>NUCLEOTIDE SEQUENCE [LARGE SCALE GENOMIC DNA]</scope>
    <source>
        <strain evidence="3">CGMCC 1.12769</strain>
    </source>
</reference>
<gene>
    <name evidence="2" type="primary">cgeB</name>
    <name evidence="2" type="ORF">GCM10008013_39550</name>
</gene>